<dbReference type="GO" id="GO:0055129">
    <property type="term" value="P:L-proline biosynthetic process"/>
    <property type="evidence" value="ECO:0007669"/>
    <property type="project" value="TreeGrafter"/>
</dbReference>
<keyword evidence="4" id="KW-1185">Reference proteome</keyword>
<comment type="caution">
    <text evidence="3">The sequence shown here is derived from an EMBL/GenBank/DDBJ whole genome shotgun (WGS) entry which is preliminary data.</text>
</comment>
<comment type="similarity">
    <text evidence="1">Belongs to the pyrroline-5-carboxylate reductase family.</text>
</comment>
<reference evidence="3" key="1">
    <citation type="submission" date="2021-02" db="EMBL/GenBank/DDBJ databases">
        <authorList>
            <person name="Dougan E. K."/>
            <person name="Rhodes N."/>
            <person name="Thang M."/>
            <person name="Chan C."/>
        </authorList>
    </citation>
    <scope>NUCLEOTIDE SEQUENCE</scope>
</reference>
<accession>A0A812JA50</accession>
<evidence type="ECO:0000259" key="2">
    <source>
        <dbReference type="Pfam" id="PF03807"/>
    </source>
</evidence>
<evidence type="ECO:0000313" key="3">
    <source>
        <dbReference type="EMBL" id="CAE7203953.1"/>
    </source>
</evidence>
<name>A0A812JA50_SYMPI</name>
<dbReference type="InterPro" id="IPR028939">
    <property type="entry name" value="P5C_Rdtase_cat_N"/>
</dbReference>
<feature type="domain" description="Pyrroline-5-carboxylate reductase catalytic N-terminal" evidence="2">
    <location>
        <begin position="8"/>
        <end position="107"/>
    </location>
</feature>
<dbReference type="SUPFAM" id="SSF51735">
    <property type="entry name" value="NAD(P)-binding Rossmann-fold domains"/>
    <property type="match status" value="1"/>
</dbReference>
<dbReference type="Proteomes" id="UP000649617">
    <property type="component" value="Unassembled WGS sequence"/>
</dbReference>
<dbReference type="InterPro" id="IPR036291">
    <property type="entry name" value="NAD(P)-bd_dom_sf"/>
</dbReference>
<protein>
    <submittedName>
        <fullName evidence="3">RpsA protein</fullName>
    </submittedName>
</protein>
<dbReference type="Pfam" id="PF03807">
    <property type="entry name" value="F420_oxidored"/>
    <property type="match status" value="1"/>
</dbReference>
<sequence>MADAIPATVGVVGVGTIGSAVIRGLCTPGPETPPQGLRAVVLSPRGASKAEALRKEFPDIVRIAASNRDVVDEVDCVLVSVLPKQVESVLRELSFRPEQQVISLVAGLPIEKLRSSCLPARTVSIAIPFPSVAKKSGAALLLQPGPAAIGIFRRLGRHVAVEDVEQFRRLMCISGLMGNFYKQQLTAQNWLTQGGVPAEVAAAWTSAAFGAFAADSAGATSETFSELLAEQTPGGLNEKVWQLMEEDGNNEALGYVLDAVHHRLSLGSFDPGLAPAVRRGAADPQRGSPMALFAAFLSMWRRRRERRQGRSSL</sequence>
<dbReference type="OrthoDB" id="10263291at2759"/>
<dbReference type="EMBL" id="CAJNIZ010001969">
    <property type="protein sequence ID" value="CAE7203953.1"/>
    <property type="molecule type" value="Genomic_DNA"/>
</dbReference>
<dbReference type="Gene3D" id="3.40.50.720">
    <property type="entry name" value="NAD(P)-binding Rossmann-like Domain"/>
    <property type="match status" value="1"/>
</dbReference>
<dbReference type="PANTHER" id="PTHR11645">
    <property type="entry name" value="PYRROLINE-5-CARBOXYLATE REDUCTASE"/>
    <property type="match status" value="1"/>
</dbReference>
<dbReference type="AlphaFoldDB" id="A0A812JA50"/>
<evidence type="ECO:0000313" key="4">
    <source>
        <dbReference type="Proteomes" id="UP000649617"/>
    </source>
</evidence>
<gene>
    <name evidence="3" type="primary">rpsA</name>
    <name evidence="3" type="ORF">SPIL2461_LOCUS1914</name>
</gene>
<evidence type="ECO:0000256" key="1">
    <source>
        <dbReference type="ARBA" id="ARBA00005525"/>
    </source>
</evidence>
<proteinExistence type="inferred from homology"/>
<organism evidence="3 4">
    <name type="scientific">Symbiodinium pilosum</name>
    <name type="common">Dinoflagellate</name>
    <dbReference type="NCBI Taxonomy" id="2952"/>
    <lineage>
        <taxon>Eukaryota</taxon>
        <taxon>Sar</taxon>
        <taxon>Alveolata</taxon>
        <taxon>Dinophyceae</taxon>
        <taxon>Suessiales</taxon>
        <taxon>Symbiodiniaceae</taxon>
        <taxon>Symbiodinium</taxon>
    </lineage>
</organism>
<dbReference type="PANTHER" id="PTHR11645:SF13">
    <property type="entry name" value="PYRROLINE-5-CARBOXYLATE REDUCTASE CATALYTIC N-TERMINAL DOMAIN-CONTAINING PROTEIN"/>
    <property type="match status" value="1"/>
</dbReference>
<dbReference type="GO" id="GO:0004735">
    <property type="term" value="F:pyrroline-5-carboxylate reductase activity"/>
    <property type="evidence" value="ECO:0007669"/>
    <property type="project" value="TreeGrafter"/>
</dbReference>